<comment type="caution">
    <text evidence="1">The sequence shown here is derived from an EMBL/GenBank/DDBJ whole genome shotgun (WGS) entry which is preliminary data.</text>
</comment>
<sequence>MCIFCERYGIRKKDKEGYAELCQDEGGGATVGRLERLRENSGQAAGSSSVRRKCRNGTSFRQSAVSCGKQEYQCNSCGSRGNFFAFPFARVACQLFGLYLRVVARCATCALGMMGMFKWLKK</sequence>
<evidence type="ECO:0000313" key="1">
    <source>
        <dbReference type="EMBL" id="KAK1127786.1"/>
    </source>
</evidence>
<dbReference type="Proteomes" id="UP001177670">
    <property type="component" value="Unassembled WGS sequence"/>
</dbReference>
<gene>
    <name evidence="1" type="ORF">K0M31_003272</name>
</gene>
<dbReference type="EMBL" id="JAHYIQ010000011">
    <property type="protein sequence ID" value="KAK1127786.1"/>
    <property type="molecule type" value="Genomic_DNA"/>
</dbReference>
<dbReference type="AlphaFoldDB" id="A0AA40FZK5"/>
<protein>
    <submittedName>
        <fullName evidence="1">Uncharacterized protein</fullName>
    </submittedName>
</protein>
<accession>A0AA40FZK5</accession>
<reference evidence="1" key="1">
    <citation type="submission" date="2021-10" db="EMBL/GenBank/DDBJ databases">
        <title>Melipona bicolor Genome sequencing and assembly.</title>
        <authorList>
            <person name="Araujo N.S."/>
            <person name="Arias M.C."/>
        </authorList>
    </citation>
    <scope>NUCLEOTIDE SEQUENCE</scope>
    <source>
        <strain evidence="1">USP_2M_L1-L4_2017</strain>
        <tissue evidence="1">Whole body</tissue>
    </source>
</reference>
<proteinExistence type="predicted"/>
<keyword evidence="2" id="KW-1185">Reference proteome</keyword>
<evidence type="ECO:0000313" key="2">
    <source>
        <dbReference type="Proteomes" id="UP001177670"/>
    </source>
</evidence>
<name>A0AA40FZK5_9HYME</name>
<organism evidence="1 2">
    <name type="scientific">Melipona bicolor</name>
    <dbReference type="NCBI Taxonomy" id="60889"/>
    <lineage>
        <taxon>Eukaryota</taxon>
        <taxon>Metazoa</taxon>
        <taxon>Ecdysozoa</taxon>
        <taxon>Arthropoda</taxon>
        <taxon>Hexapoda</taxon>
        <taxon>Insecta</taxon>
        <taxon>Pterygota</taxon>
        <taxon>Neoptera</taxon>
        <taxon>Endopterygota</taxon>
        <taxon>Hymenoptera</taxon>
        <taxon>Apocrita</taxon>
        <taxon>Aculeata</taxon>
        <taxon>Apoidea</taxon>
        <taxon>Anthophila</taxon>
        <taxon>Apidae</taxon>
        <taxon>Melipona</taxon>
    </lineage>
</organism>